<dbReference type="EMBL" id="GG657757">
    <property type="protein sequence ID" value="EFL32317.1"/>
    <property type="molecule type" value="Genomic_DNA"/>
</dbReference>
<dbReference type="Proteomes" id="UP000004184">
    <property type="component" value="Unassembled WGS sequence"/>
</dbReference>
<evidence type="ECO:0000313" key="2">
    <source>
        <dbReference type="EMBL" id="EFL32317.1"/>
    </source>
</evidence>
<evidence type="ECO:0000313" key="3">
    <source>
        <dbReference type="Proteomes" id="UP000004184"/>
    </source>
</evidence>
<dbReference type="eggNOG" id="ENOG5031KJI">
    <property type="taxonomic scope" value="Bacteria"/>
</dbReference>
<accession>D9XB05</accession>
<dbReference type="HOGENOM" id="CLU_1414501_0_0_11"/>
<dbReference type="AlphaFoldDB" id="D9XB05"/>
<feature type="signal peptide" evidence="1">
    <location>
        <begin position="1"/>
        <end position="47"/>
    </location>
</feature>
<gene>
    <name evidence="2" type="ORF">SSQG_02835</name>
</gene>
<keyword evidence="1" id="KW-0732">Signal</keyword>
<name>D9XB05_STRVT</name>
<feature type="chain" id="PRO_5038718330" description="Secreted protein" evidence="1">
    <location>
        <begin position="48"/>
        <end position="192"/>
    </location>
</feature>
<organism evidence="2 3">
    <name type="scientific">Streptomyces viridochromogenes (strain DSM 40736 / JCM 4977 / BCRC 1201 / Tue 494)</name>
    <dbReference type="NCBI Taxonomy" id="591159"/>
    <lineage>
        <taxon>Bacteria</taxon>
        <taxon>Bacillati</taxon>
        <taxon>Actinomycetota</taxon>
        <taxon>Actinomycetes</taxon>
        <taxon>Kitasatosporales</taxon>
        <taxon>Streptomycetaceae</taxon>
        <taxon>Streptomyces</taxon>
    </lineage>
</organism>
<keyword evidence="3" id="KW-1185">Reference proteome</keyword>
<evidence type="ECO:0000256" key="1">
    <source>
        <dbReference type="SAM" id="SignalP"/>
    </source>
</evidence>
<protein>
    <recommendedName>
        <fullName evidence="4">Secreted protein</fullName>
    </recommendedName>
</protein>
<sequence>MPRGQGRRLPGALPGRDTIMRKLLSTTVAGGAAALALVALAAAPASAGTADSQFDVVFPGQKPQTTYYVQNTGTVSGSMTGKSVMSWQIIDDQVVDNSKRFTSFKITTRIEERLTKTSEDHVVTSKTCDLTKLVNDNYSWFQVEPANTCVAPSAVYDGEVYWSTDATIVYDIEGDGKGAITKETLGSPLIHG</sequence>
<reference evidence="3" key="1">
    <citation type="submission" date="2009-02" db="EMBL/GenBank/DDBJ databases">
        <title>Annotation of Streptomyces viridochromogenes strain DSM 40736.</title>
        <authorList>
            <consortium name="The Broad Institute Genome Sequencing Platform"/>
            <consortium name="Broad Institute Microbial Sequencing Center"/>
            <person name="Fischbach M."/>
            <person name="Godfrey P."/>
            <person name="Ward D."/>
            <person name="Young S."/>
            <person name="Zeng Q."/>
            <person name="Koehrsen M."/>
            <person name="Alvarado L."/>
            <person name="Berlin A.M."/>
            <person name="Bochicchio J."/>
            <person name="Borenstein D."/>
            <person name="Chapman S.B."/>
            <person name="Chen Z."/>
            <person name="Engels R."/>
            <person name="Freedman E."/>
            <person name="Gellesch M."/>
            <person name="Goldberg J."/>
            <person name="Griggs A."/>
            <person name="Gujja S."/>
            <person name="Heilman E.R."/>
            <person name="Heiman D.I."/>
            <person name="Hepburn T.A."/>
            <person name="Howarth C."/>
            <person name="Jen D."/>
            <person name="Larson L."/>
            <person name="Lewis B."/>
            <person name="Mehta T."/>
            <person name="Park D."/>
            <person name="Pearson M."/>
            <person name="Richards J."/>
            <person name="Roberts A."/>
            <person name="Saif S."/>
            <person name="Shea T.D."/>
            <person name="Shenoy N."/>
            <person name="Sisk P."/>
            <person name="Stolte C."/>
            <person name="Sykes S.N."/>
            <person name="Thomson T."/>
            <person name="Walk T."/>
            <person name="White J."/>
            <person name="Yandava C."/>
            <person name="Straight P."/>
            <person name="Clardy J."/>
            <person name="Hung D."/>
            <person name="Kolter R."/>
            <person name="Mekalanos J."/>
            <person name="Walker S."/>
            <person name="Walsh C.T."/>
            <person name="Wieland-Brown L.C."/>
            <person name="Haas B."/>
            <person name="Nusbaum C."/>
            <person name="Birren B."/>
        </authorList>
    </citation>
    <scope>NUCLEOTIDE SEQUENCE [LARGE SCALE GENOMIC DNA]</scope>
    <source>
        <strain evidence="3">DSM 40736 / JCM 4977 / BCRC 1201 / Tue 494</strain>
    </source>
</reference>
<evidence type="ECO:0008006" key="4">
    <source>
        <dbReference type="Google" id="ProtNLM"/>
    </source>
</evidence>
<proteinExistence type="predicted"/>